<dbReference type="Pfam" id="PF05990">
    <property type="entry name" value="DUF900"/>
    <property type="match status" value="1"/>
</dbReference>
<keyword evidence="2" id="KW-1185">Reference proteome</keyword>
<accession>A0A1B4XJH8</accession>
<dbReference type="EMBL" id="AP014879">
    <property type="protein sequence ID" value="BAV34950.1"/>
    <property type="molecule type" value="Genomic_DNA"/>
</dbReference>
<dbReference type="Gene3D" id="3.40.50.1820">
    <property type="entry name" value="alpha/beta hydrolase"/>
    <property type="match status" value="1"/>
</dbReference>
<dbReference type="KEGG" id="slim:SCL_2673"/>
<evidence type="ECO:0008006" key="3">
    <source>
        <dbReference type="Google" id="ProtNLM"/>
    </source>
</evidence>
<proteinExistence type="predicted"/>
<dbReference type="Proteomes" id="UP000243180">
    <property type="component" value="Chromosome"/>
</dbReference>
<name>A0A1B4XJH8_9GAMM</name>
<dbReference type="AlphaFoldDB" id="A0A1B4XJH8"/>
<reference evidence="1 2" key="1">
    <citation type="submission" date="2015-05" db="EMBL/GenBank/DDBJ databases">
        <title>Complete genome sequence of a sulfur-oxidizing gammaproteobacterium strain HA5.</title>
        <authorList>
            <person name="Miura A."/>
            <person name="Kojima H."/>
            <person name="Fukui M."/>
        </authorList>
    </citation>
    <scope>NUCLEOTIDE SEQUENCE [LARGE SCALE GENOMIC DNA]</scope>
    <source>
        <strain evidence="1 2">HA5</strain>
    </source>
</reference>
<sequence>MPTAKRIKLSYRESAVGGEVKAIPFVSDTAALASAQHIVLLIHGYNNDTEAAQEAYEGFHRRQGELGADARYGLGRTFVELYWPGDGDWGIASFLFYMKSIQHAIQTAESLASFLASNAAGASRIDIVAHSMGCRLAFELMRALKAQPSAPAVGRIVFMAGAVPTFMLESQKPPRRLRPAYDRVLREGARSLYSGSDMVLAYAFPAGQSLGQGEEGAYPTALGHERWVDATVPLNLGQQENPGAGHSDYWGWNAKPKPLQRATRAATEIRDYLQFASTGPRAIADRPLEERDAIEAREQTNAREQIAREIVKWGD</sequence>
<dbReference type="InterPro" id="IPR010297">
    <property type="entry name" value="DUF900_hydrolase"/>
</dbReference>
<evidence type="ECO:0000313" key="1">
    <source>
        <dbReference type="EMBL" id="BAV34950.1"/>
    </source>
</evidence>
<dbReference type="InParanoid" id="A0A1B4XJH8"/>
<evidence type="ECO:0000313" key="2">
    <source>
        <dbReference type="Proteomes" id="UP000243180"/>
    </source>
</evidence>
<dbReference type="RefSeq" id="WP_096361642.1">
    <property type="nucleotide sequence ID" value="NZ_AP014879.1"/>
</dbReference>
<organism evidence="1 2">
    <name type="scientific">Sulfuricaulis limicola</name>
    <dbReference type="NCBI Taxonomy" id="1620215"/>
    <lineage>
        <taxon>Bacteria</taxon>
        <taxon>Pseudomonadati</taxon>
        <taxon>Pseudomonadota</taxon>
        <taxon>Gammaproteobacteria</taxon>
        <taxon>Acidiferrobacterales</taxon>
        <taxon>Acidiferrobacteraceae</taxon>
        <taxon>Sulfuricaulis</taxon>
    </lineage>
</organism>
<dbReference type="OrthoDB" id="9797755at2"/>
<dbReference type="InterPro" id="IPR029058">
    <property type="entry name" value="AB_hydrolase_fold"/>
</dbReference>
<gene>
    <name evidence="1" type="ORF">SCL_2673</name>
</gene>
<protein>
    <recommendedName>
        <fullName evidence="3">Alpha/beta hydrolase</fullName>
    </recommendedName>
</protein>
<dbReference type="SUPFAM" id="SSF53474">
    <property type="entry name" value="alpha/beta-Hydrolases"/>
    <property type="match status" value="1"/>
</dbReference>